<evidence type="ECO:0000313" key="1">
    <source>
        <dbReference type="EMBL" id="VDN49727.1"/>
    </source>
</evidence>
<evidence type="ECO:0000313" key="2">
    <source>
        <dbReference type="Proteomes" id="UP000281553"/>
    </source>
</evidence>
<dbReference type="AlphaFoldDB" id="A0A3P7Q1W7"/>
<sequence>MPKEVKLWHEAVNDFEKVLVRWVDTVQPPTTAHLMALPLGHYLENIPD</sequence>
<reference evidence="1 2" key="1">
    <citation type="submission" date="2018-11" db="EMBL/GenBank/DDBJ databases">
        <authorList>
            <consortium name="Pathogen Informatics"/>
        </authorList>
    </citation>
    <scope>NUCLEOTIDE SEQUENCE [LARGE SCALE GENOMIC DNA]</scope>
</reference>
<protein>
    <submittedName>
        <fullName evidence="1">Uncharacterized protein</fullName>
    </submittedName>
</protein>
<name>A0A3P7Q1W7_DIBLA</name>
<proteinExistence type="predicted"/>
<keyword evidence="2" id="KW-1185">Reference proteome</keyword>
<gene>
    <name evidence="1" type="ORF">DILT_LOCUS19869</name>
</gene>
<accession>A0A3P7Q1W7</accession>
<organism evidence="1 2">
    <name type="scientific">Dibothriocephalus latus</name>
    <name type="common">Fish tapeworm</name>
    <name type="synonym">Diphyllobothrium latum</name>
    <dbReference type="NCBI Taxonomy" id="60516"/>
    <lineage>
        <taxon>Eukaryota</taxon>
        <taxon>Metazoa</taxon>
        <taxon>Spiralia</taxon>
        <taxon>Lophotrochozoa</taxon>
        <taxon>Platyhelminthes</taxon>
        <taxon>Cestoda</taxon>
        <taxon>Eucestoda</taxon>
        <taxon>Diphyllobothriidea</taxon>
        <taxon>Diphyllobothriidae</taxon>
        <taxon>Dibothriocephalus</taxon>
    </lineage>
</organism>
<dbReference type="EMBL" id="UYRU01123764">
    <property type="protein sequence ID" value="VDN49727.1"/>
    <property type="molecule type" value="Genomic_DNA"/>
</dbReference>
<dbReference type="Proteomes" id="UP000281553">
    <property type="component" value="Unassembled WGS sequence"/>
</dbReference>